<comment type="similarity">
    <text evidence="2">Belongs to the centrin family.</text>
</comment>
<sequence>MPSTKSKGRYQLTLEQKEEFTTSFQLFDTDGKGAIDLHELKVLEYLELTHTSVTEMLMITIMKIPYSVLMRALGFNISKREVVALVREIDPTNHGMVSFDTYLEVMTDMASRRDPHEEMKKAFLLFAGDKDVISVQDLRRVSKQLGEKMSEDELAAMVAEFDRDGDGCINEEEFLQIMKGSGTF</sequence>
<evidence type="ECO:0000256" key="1">
    <source>
        <dbReference type="ARBA" id="ARBA00004245"/>
    </source>
</evidence>
<evidence type="ECO:0000256" key="5">
    <source>
        <dbReference type="ARBA" id="ARBA00023212"/>
    </source>
</evidence>
<dbReference type="InterPro" id="IPR050230">
    <property type="entry name" value="CALM/Myosin/TropC-like"/>
</dbReference>
<dbReference type="InterPro" id="IPR018247">
    <property type="entry name" value="EF_Hand_1_Ca_BS"/>
</dbReference>
<evidence type="ECO:0000256" key="2">
    <source>
        <dbReference type="ARBA" id="ARBA00005253"/>
    </source>
</evidence>
<evidence type="ECO:0000256" key="3">
    <source>
        <dbReference type="ARBA" id="ARBA00022737"/>
    </source>
</evidence>
<evidence type="ECO:0000259" key="6">
    <source>
        <dbReference type="PROSITE" id="PS50222"/>
    </source>
</evidence>
<dbReference type="Gene3D" id="1.10.238.10">
    <property type="entry name" value="EF-hand"/>
    <property type="match status" value="2"/>
</dbReference>
<evidence type="ECO:0000256" key="4">
    <source>
        <dbReference type="ARBA" id="ARBA00022837"/>
    </source>
</evidence>
<dbReference type="PROSITE" id="PS00018">
    <property type="entry name" value="EF_HAND_1"/>
    <property type="match status" value="1"/>
</dbReference>
<dbReference type="EMBL" id="SDOX01000006">
    <property type="protein sequence ID" value="TFJ87137.1"/>
    <property type="molecule type" value="Genomic_DNA"/>
</dbReference>
<dbReference type="GO" id="GO:0016460">
    <property type="term" value="C:myosin II complex"/>
    <property type="evidence" value="ECO:0007669"/>
    <property type="project" value="TreeGrafter"/>
</dbReference>
<feature type="domain" description="EF-hand" evidence="6">
    <location>
        <begin position="149"/>
        <end position="184"/>
    </location>
</feature>
<protein>
    <recommendedName>
        <fullName evidence="6">EF-hand domain-containing protein</fullName>
    </recommendedName>
</protein>
<keyword evidence="8" id="KW-1185">Reference proteome</keyword>
<dbReference type="Pfam" id="PF13499">
    <property type="entry name" value="EF-hand_7"/>
    <property type="match status" value="1"/>
</dbReference>
<organism evidence="7 8">
    <name type="scientific">Nannochloropsis salina CCMP1776</name>
    <dbReference type="NCBI Taxonomy" id="1027361"/>
    <lineage>
        <taxon>Eukaryota</taxon>
        <taxon>Sar</taxon>
        <taxon>Stramenopiles</taxon>
        <taxon>Ochrophyta</taxon>
        <taxon>Eustigmatophyceae</taxon>
        <taxon>Eustigmatales</taxon>
        <taxon>Monodopsidaceae</taxon>
        <taxon>Microchloropsis</taxon>
        <taxon>Microchloropsis salina</taxon>
    </lineage>
</organism>
<dbReference type="InterPro" id="IPR002048">
    <property type="entry name" value="EF_hand_dom"/>
</dbReference>
<keyword evidence="4" id="KW-0106">Calcium</keyword>
<comment type="subcellular location">
    <subcellularLocation>
        <location evidence="1">Cytoplasm</location>
        <location evidence="1">Cytoskeleton</location>
    </subcellularLocation>
</comment>
<keyword evidence="5" id="KW-0963">Cytoplasm</keyword>
<dbReference type="PANTHER" id="PTHR23048">
    <property type="entry name" value="MYOSIN LIGHT CHAIN 1, 3"/>
    <property type="match status" value="1"/>
</dbReference>
<dbReference type="SUPFAM" id="SSF47473">
    <property type="entry name" value="EF-hand"/>
    <property type="match status" value="1"/>
</dbReference>
<dbReference type="SMART" id="SM00054">
    <property type="entry name" value="EFh"/>
    <property type="match status" value="3"/>
</dbReference>
<evidence type="ECO:0000313" key="8">
    <source>
        <dbReference type="Proteomes" id="UP000355283"/>
    </source>
</evidence>
<evidence type="ECO:0000313" key="7">
    <source>
        <dbReference type="EMBL" id="TFJ87137.1"/>
    </source>
</evidence>
<dbReference type="FunFam" id="1.10.238.10:FF:000001">
    <property type="entry name" value="Calmodulin 1"/>
    <property type="match status" value="1"/>
</dbReference>
<proteinExistence type="inferred from homology"/>
<gene>
    <name evidence="7" type="ORF">NSK_001471</name>
</gene>
<reference evidence="7 8" key="1">
    <citation type="submission" date="2019-01" db="EMBL/GenBank/DDBJ databases">
        <title>Nuclear Genome Assembly of the Microalgal Biofuel strain Nannochloropsis salina CCMP1776.</title>
        <authorList>
            <person name="Hovde B."/>
        </authorList>
    </citation>
    <scope>NUCLEOTIDE SEQUENCE [LARGE SCALE GENOMIC DNA]</scope>
    <source>
        <strain evidence="7 8">CCMP1776</strain>
    </source>
</reference>
<name>A0A4D9D9R9_9STRA</name>
<keyword evidence="3" id="KW-0677">Repeat</keyword>
<accession>A0A4D9D9R9</accession>
<dbReference type="PANTHER" id="PTHR23048:SF59">
    <property type="entry name" value="EF-HAND SUPERFAMILY PROTEIN"/>
    <property type="match status" value="1"/>
</dbReference>
<dbReference type="CDD" id="cd00051">
    <property type="entry name" value="EFh"/>
    <property type="match status" value="1"/>
</dbReference>
<comment type="caution">
    <text evidence="7">The sequence shown here is derived from an EMBL/GenBank/DDBJ whole genome shotgun (WGS) entry which is preliminary data.</text>
</comment>
<dbReference type="Pfam" id="PF13833">
    <property type="entry name" value="EF-hand_8"/>
    <property type="match status" value="1"/>
</dbReference>
<dbReference type="AlphaFoldDB" id="A0A4D9D9R9"/>
<dbReference type="PROSITE" id="PS50222">
    <property type="entry name" value="EF_HAND_2"/>
    <property type="match status" value="2"/>
</dbReference>
<feature type="domain" description="EF-hand" evidence="6">
    <location>
        <begin position="15"/>
        <end position="50"/>
    </location>
</feature>
<keyword evidence="5" id="KW-0206">Cytoskeleton</keyword>
<dbReference type="OrthoDB" id="26525at2759"/>
<dbReference type="Proteomes" id="UP000355283">
    <property type="component" value="Unassembled WGS sequence"/>
</dbReference>
<dbReference type="InterPro" id="IPR011992">
    <property type="entry name" value="EF-hand-dom_pair"/>
</dbReference>
<dbReference type="GO" id="GO:0005509">
    <property type="term" value="F:calcium ion binding"/>
    <property type="evidence" value="ECO:0007669"/>
    <property type="project" value="InterPro"/>
</dbReference>